<gene>
    <name evidence="1" type="ORF">K1X15_07575</name>
</gene>
<dbReference type="EMBL" id="CP080590">
    <property type="protein sequence ID" value="QYO78396.1"/>
    <property type="molecule type" value="Genomic_DNA"/>
</dbReference>
<protein>
    <submittedName>
        <fullName evidence="1">Uncharacterized protein</fullName>
    </submittedName>
</protein>
<evidence type="ECO:0000313" key="2">
    <source>
        <dbReference type="Proteomes" id="UP000825799"/>
    </source>
</evidence>
<dbReference type="RefSeq" id="WP_220306866.1">
    <property type="nucleotide sequence ID" value="NZ_CP080590.1"/>
</dbReference>
<reference evidence="1 2" key="1">
    <citation type="submission" date="2021-08" db="EMBL/GenBank/DDBJ databases">
        <title>Devosia salina sp. nov., isolated from the South China Sea sediment.</title>
        <authorList>
            <person name="Zhou Z."/>
        </authorList>
    </citation>
    <scope>NUCLEOTIDE SEQUENCE [LARGE SCALE GENOMIC DNA]</scope>
    <source>
        <strain evidence="1 2">SCS-3</strain>
    </source>
</reference>
<sequence length="81" mass="9130">MMAPATLVDEPYWVARHNAGDRSMALGLFRLREIDQAKEAEGVDRMIHDWLGELAASDHTPELNRVDRAATELDRAWKGAN</sequence>
<accession>A0ABX8WN14</accession>
<dbReference type="Proteomes" id="UP000825799">
    <property type="component" value="Chromosome"/>
</dbReference>
<evidence type="ECO:0000313" key="1">
    <source>
        <dbReference type="EMBL" id="QYO78396.1"/>
    </source>
</evidence>
<name>A0ABX8WN14_9HYPH</name>
<organism evidence="1 2">
    <name type="scientific">Devosia salina</name>
    <dbReference type="NCBI Taxonomy" id="2860336"/>
    <lineage>
        <taxon>Bacteria</taxon>
        <taxon>Pseudomonadati</taxon>
        <taxon>Pseudomonadota</taxon>
        <taxon>Alphaproteobacteria</taxon>
        <taxon>Hyphomicrobiales</taxon>
        <taxon>Devosiaceae</taxon>
        <taxon>Devosia</taxon>
    </lineage>
</organism>
<proteinExistence type="predicted"/>
<keyword evidence="2" id="KW-1185">Reference proteome</keyword>